<feature type="transmembrane region" description="Helical" evidence="5">
    <location>
        <begin position="472"/>
        <end position="496"/>
    </location>
</feature>
<dbReference type="WBParaSite" id="Pan_g21051.t1">
    <property type="protein sequence ID" value="Pan_g21051.t1"/>
    <property type="gene ID" value="Pan_g21051"/>
</dbReference>
<reference evidence="8" key="2">
    <citation type="submission" date="2020-10" db="UniProtKB">
        <authorList>
            <consortium name="WormBaseParasite"/>
        </authorList>
    </citation>
    <scope>IDENTIFICATION</scope>
</reference>
<comment type="similarity">
    <text evidence="1">Belongs to the protein kinase superfamily. STE Ser/Thr protein kinase family. STE20 subfamily.</text>
</comment>
<sequence length="603" mass="68738">MQLPRIVLNDDSASFTSDLRDDHLSQASCESLSLFDSTTPSFSPSPVGDIPVQVDATNVSTVRHHLHDDRHVPIPDCFLHSSTITANDFQSFARIKRIDISRNRFGKVFCYVDTRSMVEMVASIIKLDTFDSWSHNSSSIEKKIKNFTEELRTVIGLRHFRIAHLYGFYKDNEKILVFNEYLPRGSVFDKARRHPIEEKCALKYFLQACEALQFIHSQNLSHGNIKATNLLITLSDDIKLTDFAVSHDSEADDFDDIRSVEVTNYRMKLLHASPEDVRRFQNPMKPLPPSDIWALGCVLVNMLTQAPPYFEVLKTKGDQEVYKIIVDNYVKPDDQRLQYTSNVLIKDASDATKKLFDYIMVDDQSGRPTAEEILEHPTISKTKAQLKNYSIFGKCIPSIKPVPTQQRNGQARKSKISSAVKKPSVVKNDHKEEPAENENRPSVTPFKFFLRFFGFRILIFLLLMIKWSLMVFGAALVLSVIVMAIFMSISIIYQVIKTACQCELNEGFSVQIAIILLPILILLSTLCCNNAWENYHKMMHLGSLAKNRFFVDDPNDDVIIWGVRVMRGARRRQKRSAFSKDDGSDDKNPAEKGNILNTIRDLA</sequence>
<organism evidence="7 8">
    <name type="scientific">Panagrellus redivivus</name>
    <name type="common">Microworm</name>
    <dbReference type="NCBI Taxonomy" id="6233"/>
    <lineage>
        <taxon>Eukaryota</taxon>
        <taxon>Metazoa</taxon>
        <taxon>Ecdysozoa</taxon>
        <taxon>Nematoda</taxon>
        <taxon>Chromadorea</taxon>
        <taxon>Rhabditida</taxon>
        <taxon>Tylenchina</taxon>
        <taxon>Panagrolaimomorpha</taxon>
        <taxon>Panagrolaimoidea</taxon>
        <taxon>Panagrolaimidae</taxon>
        <taxon>Panagrellus</taxon>
    </lineage>
</organism>
<name>A0A7E4ZW31_PANRE</name>
<feature type="compositionally biased region" description="Basic and acidic residues" evidence="4">
    <location>
        <begin position="427"/>
        <end position="439"/>
    </location>
</feature>
<dbReference type="GO" id="GO:0005524">
    <property type="term" value="F:ATP binding"/>
    <property type="evidence" value="ECO:0007669"/>
    <property type="project" value="UniProtKB-KW"/>
</dbReference>
<dbReference type="Proteomes" id="UP000492821">
    <property type="component" value="Unassembled WGS sequence"/>
</dbReference>
<keyword evidence="5" id="KW-0812">Transmembrane</keyword>
<dbReference type="PANTHER" id="PTHR48012">
    <property type="entry name" value="STERILE20-LIKE KINASE, ISOFORM B-RELATED"/>
    <property type="match status" value="1"/>
</dbReference>
<feature type="domain" description="Protein kinase" evidence="6">
    <location>
        <begin position="94"/>
        <end position="379"/>
    </location>
</feature>
<evidence type="ECO:0000313" key="8">
    <source>
        <dbReference type="WBParaSite" id="Pan_g21051.t1"/>
    </source>
</evidence>
<dbReference type="GO" id="GO:0005737">
    <property type="term" value="C:cytoplasm"/>
    <property type="evidence" value="ECO:0007669"/>
    <property type="project" value="TreeGrafter"/>
</dbReference>
<dbReference type="Pfam" id="PF00069">
    <property type="entry name" value="Pkinase"/>
    <property type="match status" value="1"/>
</dbReference>
<evidence type="ECO:0000313" key="7">
    <source>
        <dbReference type="Proteomes" id="UP000492821"/>
    </source>
</evidence>
<feature type="region of interest" description="Disordered" evidence="4">
    <location>
        <begin position="401"/>
        <end position="440"/>
    </location>
</feature>
<keyword evidence="3" id="KW-0067">ATP-binding</keyword>
<evidence type="ECO:0000259" key="6">
    <source>
        <dbReference type="PROSITE" id="PS50011"/>
    </source>
</evidence>
<dbReference type="InterPro" id="IPR000719">
    <property type="entry name" value="Prot_kinase_dom"/>
</dbReference>
<protein>
    <submittedName>
        <fullName evidence="8">Protein kinase domain-containing protein</fullName>
    </submittedName>
</protein>
<dbReference type="Gene3D" id="3.30.200.20">
    <property type="entry name" value="Phosphorylase Kinase, domain 1"/>
    <property type="match status" value="1"/>
</dbReference>
<reference evidence="7" key="1">
    <citation type="journal article" date="2013" name="Genetics">
        <title>The draft genome and transcriptome of Panagrellus redivivus are shaped by the harsh demands of a free-living lifestyle.</title>
        <authorList>
            <person name="Srinivasan J."/>
            <person name="Dillman A.R."/>
            <person name="Macchietto M.G."/>
            <person name="Heikkinen L."/>
            <person name="Lakso M."/>
            <person name="Fracchia K.M."/>
            <person name="Antoshechkin I."/>
            <person name="Mortazavi A."/>
            <person name="Wong G."/>
            <person name="Sternberg P.W."/>
        </authorList>
    </citation>
    <scope>NUCLEOTIDE SEQUENCE [LARGE SCALE GENOMIC DNA]</scope>
    <source>
        <strain evidence="7">MT8872</strain>
    </source>
</reference>
<keyword evidence="5" id="KW-0472">Membrane</keyword>
<keyword evidence="7" id="KW-1185">Reference proteome</keyword>
<dbReference type="PROSITE" id="PS50011">
    <property type="entry name" value="PROTEIN_KINASE_DOM"/>
    <property type="match status" value="1"/>
</dbReference>
<evidence type="ECO:0000256" key="5">
    <source>
        <dbReference type="SAM" id="Phobius"/>
    </source>
</evidence>
<feature type="transmembrane region" description="Helical" evidence="5">
    <location>
        <begin position="508"/>
        <end position="532"/>
    </location>
</feature>
<dbReference type="GO" id="GO:0004674">
    <property type="term" value="F:protein serine/threonine kinase activity"/>
    <property type="evidence" value="ECO:0007669"/>
    <property type="project" value="TreeGrafter"/>
</dbReference>
<feature type="transmembrane region" description="Helical" evidence="5">
    <location>
        <begin position="448"/>
        <end position="465"/>
    </location>
</feature>
<dbReference type="Gene3D" id="1.10.510.10">
    <property type="entry name" value="Transferase(Phosphotransferase) domain 1"/>
    <property type="match status" value="1"/>
</dbReference>
<dbReference type="SUPFAM" id="SSF56112">
    <property type="entry name" value="Protein kinase-like (PK-like)"/>
    <property type="match status" value="1"/>
</dbReference>
<keyword evidence="2" id="KW-0547">Nucleotide-binding</keyword>
<dbReference type="InterPro" id="IPR050629">
    <property type="entry name" value="STE20/SPS1-PAK"/>
</dbReference>
<proteinExistence type="inferred from homology"/>
<evidence type="ECO:0000256" key="4">
    <source>
        <dbReference type="SAM" id="MobiDB-lite"/>
    </source>
</evidence>
<evidence type="ECO:0000256" key="2">
    <source>
        <dbReference type="ARBA" id="ARBA00022741"/>
    </source>
</evidence>
<dbReference type="InterPro" id="IPR011009">
    <property type="entry name" value="Kinase-like_dom_sf"/>
</dbReference>
<evidence type="ECO:0000256" key="1">
    <source>
        <dbReference type="ARBA" id="ARBA00008874"/>
    </source>
</evidence>
<feature type="region of interest" description="Disordered" evidence="4">
    <location>
        <begin position="574"/>
        <end position="593"/>
    </location>
</feature>
<dbReference type="AlphaFoldDB" id="A0A7E4ZW31"/>
<accession>A0A7E4ZW31</accession>
<keyword evidence="5" id="KW-1133">Transmembrane helix</keyword>
<evidence type="ECO:0000256" key="3">
    <source>
        <dbReference type="ARBA" id="ARBA00022840"/>
    </source>
</evidence>
<feature type="compositionally biased region" description="Basic and acidic residues" evidence="4">
    <location>
        <begin position="578"/>
        <end position="590"/>
    </location>
</feature>